<evidence type="ECO:0000313" key="2">
    <source>
        <dbReference type="Proteomes" id="UP000254937"/>
    </source>
</evidence>
<protein>
    <submittedName>
        <fullName evidence="1">Uncharacterized protein</fullName>
    </submittedName>
</protein>
<evidence type="ECO:0000313" key="1">
    <source>
        <dbReference type="EMBL" id="RDK45736.1"/>
    </source>
</evidence>
<sequence>MSCVASNYRVNVAPMVWHLLTNSLVSLPTETYVTHTRRGAKQPRHQKSQVAPLVSIPSCFPLPKQPWTSGTTRFPSHPCSTHQLVCFICRGSPSRSQFRFRRIGGRQRCDGRSN</sequence>
<organism evidence="1 2">
    <name type="scientific">Aspergillus phoenicis ATCC 13157</name>
    <dbReference type="NCBI Taxonomy" id="1353007"/>
    <lineage>
        <taxon>Eukaryota</taxon>
        <taxon>Fungi</taxon>
        <taxon>Dikarya</taxon>
        <taxon>Ascomycota</taxon>
        <taxon>Pezizomycotina</taxon>
        <taxon>Eurotiomycetes</taxon>
        <taxon>Eurotiomycetidae</taxon>
        <taxon>Eurotiales</taxon>
        <taxon>Aspergillaceae</taxon>
        <taxon>Aspergillus</taxon>
    </lineage>
</organism>
<keyword evidence="2" id="KW-1185">Reference proteome</keyword>
<proteinExistence type="predicted"/>
<name>A0A370PU67_ASPPH</name>
<dbReference type="EMBL" id="KZ851847">
    <property type="protein sequence ID" value="RDK45736.1"/>
    <property type="molecule type" value="Genomic_DNA"/>
</dbReference>
<reference evidence="1 2" key="1">
    <citation type="submission" date="2018-07" db="EMBL/GenBank/DDBJ databases">
        <title>Section-level genome sequencing of Aspergillus section Nigri to investigate inter- and intra-species variation.</title>
        <authorList>
            <consortium name="DOE Joint Genome Institute"/>
            <person name="Vesth T.C."/>
            <person name="Nybo J.L."/>
            <person name="Theobald S."/>
            <person name="Frisvad J.C."/>
            <person name="Larsen T.O."/>
            <person name="Nielsen K.F."/>
            <person name="Hoof J.B."/>
            <person name="Brandl J."/>
            <person name="Salamov A."/>
            <person name="Riley R."/>
            <person name="Gladden J.M."/>
            <person name="Phatale P."/>
            <person name="Nielsen M.T."/>
            <person name="Lyhne E.K."/>
            <person name="Kogle M.E."/>
            <person name="Strasser K."/>
            <person name="McDonnell E."/>
            <person name="Barry K."/>
            <person name="Clum A."/>
            <person name="Chen C."/>
            <person name="Nolan M."/>
            <person name="Sandor L."/>
            <person name="Kuo A."/>
            <person name="Lipzen A."/>
            <person name="Hainaut M."/>
            <person name="Drula E."/>
            <person name="Tsang A."/>
            <person name="Magnuson J.K."/>
            <person name="Henrissat B."/>
            <person name="Wiebenga A."/>
            <person name="Simmons B.A."/>
            <person name="Makela M.R."/>
            <person name="De vries R.P."/>
            <person name="Grigoriev I.V."/>
            <person name="Mortensen U.H."/>
            <person name="Baker S.E."/>
            <person name="Andersen M.R."/>
        </authorList>
    </citation>
    <scope>NUCLEOTIDE SEQUENCE [LARGE SCALE GENOMIC DNA]</scope>
    <source>
        <strain evidence="1 2">ATCC 13157</strain>
    </source>
</reference>
<gene>
    <name evidence="1" type="ORF">M752DRAFT_122153</name>
</gene>
<accession>A0A370PU67</accession>
<dbReference type="AlphaFoldDB" id="A0A370PU67"/>
<dbReference type="Proteomes" id="UP000254937">
    <property type="component" value="Unassembled WGS sequence"/>
</dbReference>